<keyword evidence="1" id="KW-0812">Transmembrane</keyword>
<dbReference type="EMBL" id="JAGEOJ010000001">
    <property type="protein sequence ID" value="MBO2445671.1"/>
    <property type="molecule type" value="Genomic_DNA"/>
</dbReference>
<name>A0A939T0N2_9ACTN</name>
<keyword evidence="1" id="KW-1133">Transmembrane helix</keyword>
<dbReference type="RefSeq" id="WP_208253279.1">
    <property type="nucleotide sequence ID" value="NZ_JAGEOJ010000001.1"/>
</dbReference>
<proteinExistence type="predicted"/>
<evidence type="ECO:0000313" key="2">
    <source>
        <dbReference type="EMBL" id="MBO2445671.1"/>
    </source>
</evidence>
<feature type="transmembrane region" description="Helical" evidence="1">
    <location>
        <begin position="128"/>
        <end position="151"/>
    </location>
</feature>
<dbReference type="Proteomes" id="UP000669179">
    <property type="component" value="Unassembled WGS sequence"/>
</dbReference>
<comment type="caution">
    <text evidence="2">The sequence shown here is derived from an EMBL/GenBank/DDBJ whole genome shotgun (WGS) entry which is preliminary data.</text>
</comment>
<feature type="transmembrane region" description="Helical" evidence="1">
    <location>
        <begin position="70"/>
        <end position="89"/>
    </location>
</feature>
<evidence type="ECO:0000256" key="1">
    <source>
        <dbReference type="SAM" id="Phobius"/>
    </source>
</evidence>
<feature type="transmembrane region" description="Helical" evidence="1">
    <location>
        <begin position="95"/>
        <end position="116"/>
    </location>
</feature>
<keyword evidence="1" id="KW-0472">Membrane</keyword>
<protein>
    <submittedName>
        <fullName evidence="2">Uncharacterized protein</fullName>
    </submittedName>
</protein>
<reference evidence="2" key="1">
    <citation type="submission" date="2021-03" db="EMBL/GenBank/DDBJ databases">
        <authorList>
            <person name="Kanchanasin P."/>
            <person name="Saeng-In P."/>
            <person name="Phongsopitanun W."/>
            <person name="Yuki M."/>
            <person name="Kudo T."/>
            <person name="Ohkuma M."/>
            <person name="Tanasupawat S."/>
        </authorList>
    </citation>
    <scope>NUCLEOTIDE SEQUENCE</scope>
    <source>
        <strain evidence="2">GKU 128</strain>
    </source>
</reference>
<evidence type="ECO:0000313" key="3">
    <source>
        <dbReference type="Proteomes" id="UP000669179"/>
    </source>
</evidence>
<organism evidence="2 3">
    <name type="scientific">Actinomadura barringtoniae</name>
    <dbReference type="NCBI Taxonomy" id="1427535"/>
    <lineage>
        <taxon>Bacteria</taxon>
        <taxon>Bacillati</taxon>
        <taxon>Actinomycetota</taxon>
        <taxon>Actinomycetes</taxon>
        <taxon>Streptosporangiales</taxon>
        <taxon>Thermomonosporaceae</taxon>
        <taxon>Actinomadura</taxon>
    </lineage>
</organism>
<keyword evidence="3" id="KW-1185">Reference proteome</keyword>
<feature type="transmembrane region" description="Helical" evidence="1">
    <location>
        <begin position="6"/>
        <end position="24"/>
    </location>
</feature>
<gene>
    <name evidence="2" type="ORF">J4573_01070</name>
</gene>
<dbReference type="AlphaFoldDB" id="A0A939T0N2"/>
<sequence>MKTFGLIMPFAAAILLYLASPYIAQQAKRVLVGQIAESRVRSRPPRHPEDTPYYLAVPAIEDYVEYAADFVQVASAALLPIVGAVFSLTQGADPMFPLGFLTIVAVLSIGLIAWVASQDAAVYVSRKWFGYSVVSLVGMAMNVVGLVMVAVPM</sequence>
<accession>A0A939T0N2</accession>